<sequence>MNMPPAEGMVDLQTLAKIFEVLDTSQLLSYIKLEFSIYFLQMPNIHELTNVKHDDDKDLATWIKTNYLPRDFNGVIDQGGVTINGTEAFAKLYNAYKRVRTLTNRAQDKWPFFDRRWKSMTSAQVTKMATSEHATSSSDAMNGLPRKGSSVPEWIGNRPEATGGQSQPKLPSPALNQTAVDQTLATGGIAPEVTQKPTKSVEGLPTPTSPSMKSFATQPHHAEGNKAASNTSSRSSPTSVLAAEAAPEHSNLDDLPVSSGQKRKRGNPDYDDNGRFARGHGNLRANKRLRGGKAGRVRRNMLSPRARGGSDSLLNDHTPSTFEDDRNDNDNEMADGPVKKPKVTAPSPRVTRRQTRLSKGGDDVSTSTQALSAQASPEAAGSPKRRADSDTTTLDEKNVTAAEVQGRAATPDHEDTMVADNDSATTVPTDADLLNMGLTHSERRNTAATTAKDDQESSEPDSTADTKKQAAAQDDQSQESGVKYFARVSTGTASFEIALDEAITGKDKDLTSDLLGYAAWREKSGENSKSISFDTWRSIFSFGR</sequence>
<feature type="compositionally biased region" description="Basic and acidic residues" evidence="1">
    <location>
        <begin position="440"/>
        <end position="455"/>
    </location>
</feature>
<feature type="compositionally biased region" description="Polar residues" evidence="1">
    <location>
        <begin position="163"/>
        <end position="174"/>
    </location>
</feature>
<feature type="compositionally biased region" description="Low complexity" evidence="1">
    <location>
        <begin position="365"/>
        <end position="376"/>
    </location>
</feature>
<dbReference type="EMBL" id="JAPEUX010000007">
    <property type="protein sequence ID" value="KAJ4347975.1"/>
    <property type="molecule type" value="Genomic_DNA"/>
</dbReference>
<dbReference type="OrthoDB" id="3786824at2759"/>
<reference evidence="2" key="1">
    <citation type="submission" date="2022-10" db="EMBL/GenBank/DDBJ databases">
        <title>Tapping the CABI collections for fungal endophytes: first genome assemblies for Collariella, Neodidymelliopsis, Ascochyta clinopodiicola, Didymella pomorum, Didymosphaeria variabile, Neocosmospora piperis and Neocucurbitaria cava.</title>
        <authorList>
            <person name="Hill R."/>
        </authorList>
    </citation>
    <scope>NUCLEOTIDE SEQUENCE</scope>
    <source>
        <strain evidence="2">IMI 356815</strain>
    </source>
</reference>
<evidence type="ECO:0000256" key="1">
    <source>
        <dbReference type="SAM" id="MobiDB-lite"/>
    </source>
</evidence>
<feature type="compositionally biased region" description="Basic residues" evidence="1">
    <location>
        <begin position="285"/>
        <end position="299"/>
    </location>
</feature>
<evidence type="ECO:0000313" key="3">
    <source>
        <dbReference type="Proteomes" id="UP001140513"/>
    </source>
</evidence>
<name>A0A9W8XDR9_9PLEO</name>
<dbReference type="RefSeq" id="XP_056067363.1">
    <property type="nucleotide sequence ID" value="XM_056218098.1"/>
</dbReference>
<protein>
    <submittedName>
        <fullName evidence="2">Uncharacterized protein</fullName>
    </submittedName>
</protein>
<accession>A0A9W8XDR9</accession>
<feature type="compositionally biased region" description="Polar residues" evidence="1">
    <location>
        <begin position="312"/>
        <end position="321"/>
    </location>
</feature>
<comment type="caution">
    <text evidence="2">The sequence shown here is derived from an EMBL/GenBank/DDBJ whole genome shotgun (WGS) entry which is preliminary data.</text>
</comment>
<keyword evidence="3" id="KW-1185">Reference proteome</keyword>
<dbReference type="AlphaFoldDB" id="A0A9W8XDR9"/>
<dbReference type="Proteomes" id="UP001140513">
    <property type="component" value="Unassembled WGS sequence"/>
</dbReference>
<feature type="compositionally biased region" description="Polar residues" evidence="1">
    <location>
        <begin position="128"/>
        <end position="140"/>
    </location>
</feature>
<feature type="region of interest" description="Disordered" evidence="1">
    <location>
        <begin position="187"/>
        <end position="480"/>
    </location>
</feature>
<gene>
    <name evidence="2" type="ORF">N0V89_009347</name>
</gene>
<evidence type="ECO:0000313" key="2">
    <source>
        <dbReference type="EMBL" id="KAJ4347975.1"/>
    </source>
</evidence>
<dbReference type="GeneID" id="80912877"/>
<organism evidence="2 3">
    <name type="scientific">Didymosphaeria variabile</name>
    <dbReference type="NCBI Taxonomy" id="1932322"/>
    <lineage>
        <taxon>Eukaryota</taxon>
        <taxon>Fungi</taxon>
        <taxon>Dikarya</taxon>
        <taxon>Ascomycota</taxon>
        <taxon>Pezizomycotina</taxon>
        <taxon>Dothideomycetes</taxon>
        <taxon>Pleosporomycetidae</taxon>
        <taxon>Pleosporales</taxon>
        <taxon>Massarineae</taxon>
        <taxon>Didymosphaeriaceae</taxon>
        <taxon>Didymosphaeria</taxon>
    </lineage>
</organism>
<feature type="compositionally biased region" description="Basic and acidic residues" evidence="1">
    <location>
        <begin position="266"/>
        <end position="275"/>
    </location>
</feature>
<feature type="region of interest" description="Disordered" evidence="1">
    <location>
        <begin position="128"/>
        <end position="174"/>
    </location>
</feature>
<proteinExistence type="predicted"/>
<feature type="compositionally biased region" description="Basic and acidic residues" evidence="1">
    <location>
        <begin position="385"/>
        <end position="398"/>
    </location>
</feature>
<feature type="compositionally biased region" description="Low complexity" evidence="1">
    <location>
        <begin position="227"/>
        <end position="243"/>
    </location>
</feature>